<feature type="transmembrane region" description="Helical" evidence="1">
    <location>
        <begin position="41"/>
        <end position="60"/>
    </location>
</feature>
<evidence type="ECO:0000313" key="3">
    <source>
        <dbReference type="Proteomes" id="UP000823895"/>
    </source>
</evidence>
<feature type="transmembrane region" description="Helical" evidence="1">
    <location>
        <begin position="72"/>
        <end position="101"/>
    </location>
</feature>
<reference evidence="2" key="2">
    <citation type="submission" date="2021-04" db="EMBL/GenBank/DDBJ databases">
        <authorList>
            <person name="Gilroy R."/>
        </authorList>
    </citation>
    <scope>NUCLEOTIDE SEQUENCE</scope>
    <source>
        <strain evidence="2">CHK165-2605</strain>
    </source>
</reference>
<proteinExistence type="predicted"/>
<organism evidence="2 3">
    <name type="scientific">Candidatus Mediterraneibacter gallistercoris</name>
    <dbReference type="NCBI Taxonomy" id="2838671"/>
    <lineage>
        <taxon>Bacteria</taxon>
        <taxon>Bacillati</taxon>
        <taxon>Bacillota</taxon>
        <taxon>Clostridia</taxon>
        <taxon>Lachnospirales</taxon>
        <taxon>Lachnospiraceae</taxon>
        <taxon>Mediterraneibacter</taxon>
    </lineage>
</organism>
<reference evidence="2" key="1">
    <citation type="journal article" date="2021" name="PeerJ">
        <title>Extensive microbial diversity within the chicken gut microbiome revealed by metagenomics and culture.</title>
        <authorList>
            <person name="Gilroy R."/>
            <person name="Ravi A."/>
            <person name="Getino M."/>
            <person name="Pursley I."/>
            <person name="Horton D.L."/>
            <person name="Alikhan N.F."/>
            <person name="Baker D."/>
            <person name="Gharbi K."/>
            <person name="Hall N."/>
            <person name="Watson M."/>
            <person name="Adriaenssens E.M."/>
            <person name="Foster-Nyarko E."/>
            <person name="Jarju S."/>
            <person name="Secka A."/>
            <person name="Antonio M."/>
            <person name="Oren A."/>
            <person name="Chaudhuri R.R."/>
            <person name="La Ragione R."/>
            <person name="Hildebrand F."/>
            <person name="Pallen M.J."/>
        </authorList>
    </citation>
    <scope>NUCLEOTIDE SEQUENCE</scope>
    <source>
        <strain evidence="2">CHK165-2605</strain>
    </source>
</reference>
<keyword evidence="1" id="KW-0472">Membrane</keyword>
<keyword evidence="1" id="KW-1133">Transmembrane helix</keyword>
<protein>
    <submittedName>
        <fullName evidence="2">Uncharacterized protein</fullName>
    </submittedName>
</protein>
<evidence type="ECO:0000313" key="2">
    <source>
        <dbReference type="EMBL" id="HJC43446.1"/>
    </source>
</evidence>
<dbReference type="AlphaFoldDB" id="A0A9D2P393"/>
<accession>A0A9D2P393</accession>
<keyword evidence="1" id="KW-0812">Transmembrane</keyword>
<dbReference type="EMBL" id="DWWI01000154">
    <property type="protein sequence ID" value="HJC43446.1"/>
    <property type="molecule type" value="Genomic_DNA"/>
</dbReference>
<sequence length="133" mass="15458">MLDKKRVRLMTRTAIYEKNHAEEDIKISTYYKKDYASLNTWITLIWITVGYVLVAGLFLLCTADSVMEGLTIVKLILLAAIALGFYLVLLIVYGIGAGNFYRKKHGRAKHRVKRYYRELSRLEKMYKKEKDGS</sequence>
<name>A0A9D2P393_9FIRM</name>
<evidence type="ECO:0000256" key="1">
    <source>
        <dbReference type="SAM" id="Phobius"/>
    </source>
</evidence>
<dbReference type="Proteomes" id="UP000823895">
    <property type="component" value="Unassembled WGS sequence"/>
</dbReference>
<gene>
    <name evidence="2" type="ORF">H9756_07175</name>
</gene>
<comment type="caution">
    <text evidence="2">The sequence shown here is derived from an EMBL/GenBank/DDBJ whole genome shotgun (WGS) entry which is preliminary data.</text>
</comment>